<accession>A0A7C4NMY9</accession>
<dbReference type="HAMAP" id="MF_01926">
    <property type="entry name" value="PurS"/>
    <property type="match status" value="1"/>
</dbReference>
<dbReference type="GO" id="GO:0005737">
    <property type="term" value="C:cytoplasm"/>
    <property type="evidence" value="ECO:0007669"/>
    <property type="project" value="UniProtKB-SubCell"/>
</dbReference>
<organism evidence="8">
    <name type="scientific">Ignisphaera aggregans</name>
    <dbReference type="NCBI Taxonomy" id="334771"/>
    <lineage>
        <taxon>Archaea</taxon>
        <taxon>Thermoproteota</taxon>
        <taxon>Thermoprotei</taxon>
        <taxon>Desulfurococcales</taxon>
        <taxon>Desulfurococcaceae</taxon>
        <taxon>Ignisphaera</taxon>
    </lineage>
</organism>
<evidence type="ECO:0000256" key="1">
    <source>
        <dbReference type="ARBA" id="ARBA00022490"/>
    </source>
</evidence>
<name>A0A7C4NMY9_9CREN</name>
<comment type="caution">
    <text evidence="8">The sequence shown here is derived from an EMBL/GenBank/DDBJ whole genome shotgun (WGS) entry which is preliminary data.</text>
</comment>
<dbReference type="GO" id="GO:0005524">
    <property type="term" value="F:ATP binding"/>
    <property type="evidence" value="ECO:0007669"/>
    <property type="project" value="UniProtKB-UniRule"/>
</dbReference>
<dbReference type="InterPro" id="IPR003850">
    <property type="entry name" value="PurS"/>
</dbReference>
<comment type="similarity">
    <text evidence="6">Belongs to the PurS family.</text>
</comment>
<comment type="catalytic activity">
    <reaction evidence="6">
        <text>N(2)-formyl-N(1)-(5-phospho-beta-D-ribosyl)glycinamide + L-glutamine + ATP + H2O = 2-formamido-N(1)-(5-O-phospho-beta-D-ribosyl)acetamidine + L-glutamate + ADP + phosphate + H(+)</text>
        <dbReference type="Rhea" id="RHEA:17129"/>
        <dbReference type="ChEBI" id="CHEBI:15377"/>
        <dbReference type="ChEBI" id="CHEBI:15378"/>
        <dbReference type="ChEBI" id="CHEBI:29985"/>
        <dbReference type="ChEBI" id="CHEBI:30616"/>
        <dbReference type="ChEBI" id="CHEBI:43474"/>
        <dbReference type="ChEBI" id="CHEBI:58359"/>
        <dbReference type="ChEBI" id="CHEBI:147286"/>
        <dbReference type="ChEBI" id="CHEBI:147287"/>
        <dbReference type="ChEBI" id="CHEBI:456216"/>
        <dbReference type="EC" id="6.3.5.3"/>
    </reaction>
</comment>
<protein>
    <recommendedName>
        <fullName evidence="6">Phosphoribosylformylglycinamidine synthase subunit PurS</fullName>
        <shortName evidence="6">FGAM synthase</shortName>
        <ecNumber evidence="6">6.3.5.3</ecNumber>
    </recommendedName>
    <alternativeName>
        <fullName evidence="6">Formylglycinamide ribonucleotide amidotransferase subunit III</fullName>
        <shortName evidence="6">FGAR amidotransferase III</shortName>
        <shortName evidence="6">FGAR-AT III</shortName>
    </alternativeName>
    <alternativeName>
        <fullName evidence="6">Phosphoribosylformylglycinamidine synthase subunit III</fullName>
    </alternativeName>
</protein>
<dbReference type="GO" id="GO:0004642">
    <property type="term" value="F:phosphoribosylformylglycinamidine synthase activity"/>
    <property type="evidence" value="ECO:0007669"/>
    <property type="project" value="UniProtKB-UniRule"/>
</dbReference>
<evidence type="ECO:0000313" key="8">
    <source>
        <dbReference type="EMBL" id="HGQ64727.1"/>
    </source>
</evidence>
<dbReference type="EMBL" id="DTBD01000049">
    <property type="protein sequence ID" value="HGQ64727.1"/>
    <property type="molecule type" value="Genomic_DNA"/>
</dbReference>
<dbReference type="PANTHER" id="PTHR34696">
    <property type="entry name" value="PHOSPHORIBOSYLFORMYLGLYCINAMIDINE SYNTHASE SUBUNIT PURS"/>
    <property type="match status" value="1"/>
</dbReference>
<evidence type="ECO:0000256" key="3">
    <source>
        <dbReference type="ARBA" id="ARBA00022741"/>
    </source>
</evidence>
<keyword evidence="4 6" id="KW-0658">Purine biosynthesis</keyword>
<evidence type="ECO:0000256" key="6">
    <source>
        <dbReference type="HAMAP-Rule" id="MF_01926"/>
    </source>
</evidence>
<dbReference type="PANTHER" id="PTHR34696:SF1">
    <property type="entry name" value="PHOSPHORIBOSYLFORMYLGLYCINAMIDINE SYNTHASE SUBUNIT PURS"/>
    <property type="match status" value="1"/>
</dbReference>
<dbReference type="GO" id="GO:0006189">
    <property type="term" value="P:'de novo' IMP biosynthetic process"/>
    <property type="evidence" value="ECO:0007669"/>
    <property type="project" value="UniProtKB-UniRule"/>
</dbReference>
<dbReference type="EMBL" id="DTCK01000007">
    <property type="protein sequence ID" value="HGQ35118.1"/>
    <property type="molecule type" value="Genomic_DNA"/>
</dbReference>
<keyword evidence="3 6" id="KW-0547">Nucleotide-binding</keyword>
<dbReference type="SUPFAM" id="SSF82697">
    <property type="entry name" value="PurS-like"/>
    <property type="match status" value="1"/>
</dbReference>
<dbReference type="AlphaFoldDB" id="A0A7C4NMY9"/>
<comment type="subcellular location">
    <subcellularLocation>
        <location evidence="6">Cytoplasm</location>
    </subcellularLocation>
</comment>
<dbReference type="Pfam" id="PF02700">
    <property type="entry name" value="PurS"/>
    <property type="match status" value="1"/>
</dbReference>
<reference evidence="8" key="1">
    <citation type="journal article" date="2020" name="mSystems">
        <title>Genome- and Community-Level Interaction Insights into Carbon Utilization and Element Cycling Functions of Hydrothermarchaeota in Hydrothermal Sediment.</title>
        <authorList>
            <person name="Zhou Z."/>
            <person name="Liu Y."/>
            <person name="Xu W."/>
            <person name="Pan J."/>
            <person name="Luo Z.H."/>
            <person name="Li M."/>
        </authorList>
    </citation>
    <scope>NUCLEOTIDE SEQUENCE [LARGE SCALE GENOMIC DNA]</scope>
    <source>
        <strain evidence="8">SpSt-637</strain>
        <strain evidence="7">SpSt-667</strain>
    </source>
</reference>
<keyword evidence="5 6" id="KW-0067">ATP-binding</keyword>
<dbReference type="UniPathway" id="UPA00074">
    <property type="reaction ID" value="UER00128"/>
</dbReference>
<dbReference type="EC" id="6.3.5.3" evidence="6"/>
<dbReference type="Gene3D" id="3.30.1280.10">
    <property type="entry name" value="Phosphoribosylformylglycinamidine synthase subunit PurS"/>
    <property type="match status" value="1"/>
</dbReference>
<gene>
    <name evidence="6 8" type="primary">purS</name>
    <name evidence="8" type="ORF">ENU08_05725</name>
    <name evidence="7" type="ORF">ENU41_00355</name>
</gene>
<comment type="subunit">
    <text evidence="6">Part of the FGAM synthase complex composed of 1 PurL, 1 PurQ and 2 PurS subunits.</text>
</comment>
<comment type="pathway">
    <text evidence="6">Purine metabolism; IMP biosynthesis via de novo pathway; 5-amino-1-(5-phospho-D-ribosyl)imidazole from N(2)-formyl-N(1)-(5-phospho-D-ribosyl)glycinamide: step 1/2.</text>
</comment>
<dbReference type="NCBIfam" id="TIGR00302">
    <property type="entry name" value="phosphoribosylformylglycinamidine synthase subunit PurS"/>
    <property type="match status" value="1"/>
</dbReference>
<evidence type="ECO:0000256" key="5">
    <source>
        <dbReference type="ARBA" id="ARBA00022840"/>
    </source>
</evidence>
<proteinExistence type="inferred from homology"/>
<keyword evidence="1 6" id="KW-0963">Cytoplasm</keyword>
<sequence>MSTISMHLVEVVITNKKGVKDPEGETIHKHLILRKGYSEVVSVRTGKYILFSVNAPNPEEATKIVREICEKLRIYNPVVHDIEVRIRG</sequence>
<keyword evidence="2 6" id="KW-0436">Ligase</keyword>
<comment type="function">
    <text evidence="6">Part of the phosphoribosylformylglycinamidine synthase complex involved in the purines biosynthetic pathway. Catalyzes the ATP-dependent conversion of formylglycinamide ribonucleotide (FGAR) and glutamine to yield formylglycinamidine ribonucleotide (FGAM) and glutamate. The FGAM synthase complex is composed of three subunits. PurQ produces an ammonia molecule by converting glutamine to glutamate. PurL transfers the ammonia molecule to FGAR to form FGAM in an ATP-dependent manner. PurS interacts with PurQ and PurL and is thought to assist in the transfer of the ammonia molecule from PurQ to PurL.</text>
</comment>
<dbReference type="InterPro" id="IPR036604">
    <property type="entry name" value="PurS-like_sf"/>
</dbReference>
<evidence type="ECO:0000313" key="7">
    <source>
        <dbReference type="EMBL" id="HGQ35118.1"/>
    </source>
</evidence>
<evidence type="ECO:0000256" key="2">
    <source>
        <dbReference type="ARBA" id="ARBA00022598"/>
    </source>
</evidence>
<evidence type="ECO:0000256" key="4">
    <source>
        <dbReference type="ARBA" id="ARBA00022755"/>
    </source>
</evidence>